<evidence type="ECO:0000259" key="7">
    <source>
        <dbReference type="PROSITE" id="PS50878"/>
    </source>
</evidence>
<feature type="region of interest" description="Disordered" evidence="5">
    <location>
        <begin position="1247"/>
        <end position="1267"/>
    </location>
</feature>
<dbReference type="GO" id="GO:0003676">
    <property type="term" value="F:nucleic acid binding"/>
    <property type="evidence" value="ECO:0007669"/>
    <property type="project" value="InterPro"/>
</dbReference>
<dbReference type="PROSITE" id="PS50878">
    <property type="entry name" value="RT_POL"/>
    <property type="match status" value="1"/>
</dbReference>
<dbReference type="GO" id="GO:0004523">
    <property type="term" value="F:RNA-DNA hybrid ribonuclease activity"/>
    <property type="evidence" value="ECO:0007669"/>
    <property type="project" value="UniProtKB-EC"/>
</dbReference>
<evidence type="ECO:0000256" key="1">
    <source>
        <dbReference type="ARBA" id="ARBA00010879"/>
    </source>
</evidence>
<dbReference type="PROSITE" id="PS50158">
    <property type="entry name" value="ZF_CCHC"/>
    <property type="match status" value="1"/>
</dbReference>
<dbReference type="InterPro" id="IPR036397">
    <property type="entry name" value="RNaseH_sf"/>
</dbReference>
<evidence type="ECO:0000256" key="4">
    <source>
        <dbReference type="PROSITE-ProRule" id="PRU00047"/>
    </source>
</evidence>
<dbReference type="PROSITE" id="PS50994">
    <property type="entry name" value="INTEGRASE"/>
    <property type="match status" value="1"/>
</dbReference>
<dbReference type="InterPro" id="IPR041577">
    <property type="entry name" value="RT_RNaseH_2"/>
</dbReference>
<dbReference type="GeneTree" id="ENSGT00940000169923"/>
<dbReference type="Gene3D" id="3.30.70.270">
    <property type="match status" value="2"/>
</dbReference>
<dbReference type="SUPFAM" id="SSF53098">
    <property type="entry name" value="Ribonuclease H-like"/>
    <property type="match status" value="1"/>
</dbReference>
<keyword evidence="4" id="KW-0862">Zinc</keyword>
<evidence type="ECO:0000313" key="9">
    <source>
        <dbReference type="Ensembl" id="ENSACAP00000027812.1"/>
    </source>
</evidence>
<accession>A0A803SXX2</accession>
<keyword evidence="4" id="KW-0479">Metal-binding</keyword>
<feature type="domain" description="Reverse transcriptase" evidence="7">
    <location>
        <begin position="463"/>
        <end position="640"/>
    </location>
</feature>
<dbReference type="CDD" id="cd09274">
    <property type="entry name" value="RNase_HI_RT_Ty3"/>
    <property type="match status" value="1"/>
</dbReference>
<keyword evidence="10" id="KW-1185">Reference proteome</keyword>
<name>A0A803SXX2_ANOCA</name>
<reference evidence="9 10" key="1">
    <citation type="submission" date="2009-12" db="EMBL/GenBank/DDBJ databases">
        <title>The Genome Sequence of Anolis carolinensis (Green Anole Lizard).</title>
        <authorList>
            <consortium name="The Genome Sequencing Platform"/>
            <person name="Di Palma F."/>
            <person name="Alfoldi J."/>
            <person name="Heiman D."/>
            <person name="Young S."/>
            <person name="Grabherr M."/>
            <person name="Johnson J."/>
            <person name="Lander E.S."/>
            <person name="Lindblad-Toh K."/>
        </authorList>
    </citation>
    <scope>NUCLEOTIDE SEQUENCE [LARGE SCALE GENOMIC DNA]</scope>
    <source>
        <strain evidence="9 10">JBL SC #1</strain>
    </source>
</reference>
<dbReference type="Pfam" id="PF17919">
    <property type="entry name" value="RT_RNaseH_2"/>
    <property type="match status" value="1"/>
</dbReference>
<sequence>MESFRPPPPLAMQGNLAENWRRWEQAFQLYLAAAGLENVSKKRQIAILLHCVGEEGVSLYNTFVFAEENPKDIAEVLEQFRTYFLPRKNNVFERFCFWNHMQSPGVTNVQFIAELKLKAASCEFGMAVNEMIRDKVVFSLQQEKLKQNLLQEADLTLEKAVEICRVDETTRAQLRTMAITSEEGVFELQDSHGENKEIITQALGTRESRHRDNWKNQNKCGYCGTAHEPRRCPAFGKTCNKCGKKNHYARLCRSRVTNPVNIQARQHIHELNVSNLMIGKLDEEMKDTQITNKAGWYADISVRDCIIKFKLDTGAEANVLPFSIFSRIPGAKQMSKSKVVLVAYGGTKIQPMGAVEFDCITAKGVYNLLFYVTDCSTTPLLGRPACENLGLIYRVDLIQAEGLLTQEKLLSLYPEVFQGLGEFQGHHHIHTDPTVVPVIQGCRRVPFAIHDRLKDTLDQMENMGVITKVVGPTDWVSSLVITEKKNGSLRICLDPRDLNKAVRRQHYTIPTVEEVLSHLAGKKIFTIIDEKDGYWQVKLDKASSRLCTFNTPWGRYCFNRLPFGLKSSSEVFQQKNQETFGHIKGVYMIADDMIIAAETSKQHDEILHQVMETARVKNIKFNKEKIQFRVNSVRYMGHIVTAEGVRPDTEKVKAIQEMKPPNDRQGVLRFLGSVQYLAKYIPKEAELTAPLRSLLKKNMSFQWMPEHQKAFEAIKQKLCDAPVLQYFDVTKPVVIQADASKDGLGACLLQDNKPVSYASRALSSAEKNYAQIEKELLAVVYAVQKFHQYVFGKMVLVQTDHKPLESIYKKPIGSAPARLQRMLLQLQKYQLNFVYTPGKLMYLADTLSRATVDPPGSQENPIGDEKVIYEVNTLAMHPDKMGLIQEATKRDPQLRMIQTYLNQGWPKYMRKVARIAKSFWPVKDHLRYRDGVLFMGERIIIPASQRQNVLAQLHESHQGIQRTKERARQLMYWPGMSKDIESAVGSCFVCACFAPNNQKEPLKPHEIPEGPWQKVGVDIFEQDNRSFLLVIDYFSKYPEVVSLPDKTARTVIVKMKSVFARHGTPLIVVSDNMPFASQEFKVFAKEWGFEQCFSSPGYPQSNGMVERAIQSIKQLTHKVGKARGDLYAALLEYRNTPVTGLSYSPAQILMGRMLRSKLPITTDLLCPRIPINVRQDLQRAQERQKHFYDRTARPLKPLREGDLVWMQSNNCKERWLPAVVIEKCKQPRSYLIKNQDGRVYRRNRRQLKQRNQTPETTIQGNTTYNGSKGMFVNKSDAHVIADRKPTYVTSHGRPVFEPVRYTP</sequence>
<keyword evidence="4" id="KW-0863">Zinc-finger</keyword>
<evidence type="ECO:0000313" key="10">
    <source>
        <dbReference type="Proteomes" id="UP000001646"/>
    </source>
</evidence>
<dbReference type="InterPro" id="IPR021109">
    <property type="entry name" value="Peptidase_aspartic_dom_sf"/>
</dbReference>
<dbReference type="EC" id="3.1.26.4" evidence="2"/>
<dbReference type="Gene3D" id="1.10.340.70">
    <property type="match status" value="1"/>
</dbReference>
<protein>
    <recommendedName>
        <fullName evidence="3">Gypsy retrotransposon integrase-like protein 1</fullName>
        <ecNumber evidence="2">3.1.26.4</ecNumber>
    </recommendedName>
</protein>
<dbReference type="Pfam" id="PF00665">
    <property type="entry name" value="rve"/>
    <property type="match status" value="1"/>
</dbReference>
<dbReference type="FunFam" id="3.10.10.10:FF:000003">
    <property type="entry name" value="Retrovirus-related Pol polyprotein from transposon 297-like Protein"/>
    <property type="match status" value="1"/>
</dbReference>
<reference evidence="9" key="3">
    <citation type="submission" date="2025-09" db="UniProtKB">
        <authorList>
            <consortium name="Ensembl"/>
        </authorList>
    </citation>
    <scope>IDENTIFICATION</scope>
</reference>
<dbReference type="InterPro" id="IPR001584">
    <property type="entry name" value="Integrase_cat-core"/>
</dbReference>
<organism evidence="9 10">
    <name type="scientific">Anolis carolinensis</name>
    <name type="common">Green anole</name>
    <name type="synonym">American chameleon</name>
    <dbReference type="NCBI Taxonomy" id="28377"/>
    <lineage>
        <taxon>Eukaryota</taxon>
        <taxon>Metazoa</taxon>
        <taxon>Chordata</taxon>
        <taxon>Craniata</taxon>
        <taxon>Vertebrata</taxon>
        <taxon>Euteleostomi</taxon>
        <taxon>Lepidosauria</taxon>
        <taxon>Squamata</taxon>
        <taxon>Bifurcata</taxon>
        <taxon>Unidentata</taxon>
        <taxon>Episquamata</taxon>
        <taxon>Toxicofera</taxon>
        <taxon>Iguania</taxon>
        <taxon>Dactyloidae</taxon>
        <taxon>Anolis</taxon>
    </lineage>
</organism>
<dbReference type="Proteomes" id="UP000001646">
    <property type="component" value="Chromosome 6"/>
</dbReference>
<dbReference type="PANTHER" id="PTHR37984:SF7">
    <property type="entry name" value="INTEGRASE CATALYTIC DOMAIN-CONTAINING PROTEIN"/>
    <property type="match status" value="1"/>
</dbReference>
<dbReference type="InParanoid" id="A0A803SXX2"/>
<dbReference type="InterPro" id="IPR050951">
    <property type="entry name" value="Retrovirus_Pol_polyprotein"/>
</dbReference>
<dbReference type="GO" id="GO:0008270">
    <property type="term" value="F:zinc ion binding"/>
    <property type="evidence" value="ECO:0007669"/>
    <property type="project" value="UniProtKB-KW"/>
</dbReference>
<feature type="domain" description="Integrase catalytic" evidence="8">
    <location>
        <begin position="1007"/>
        <end position="1114"/>
    </location>
</feature>
<comment type="similarity">
    <text evidence="1">Belongs to the beta type-B retroviral polymerase family. HERV class-II K(HML-2) pol subfamily.</text>
</comment>
<evidence type="ECO:0000259" key="8">
    <source>
        <dbReference type="PROSITE" id="PS50994"/>
    </source>
</evidence>
<evidence type="ECO:0000256" key="2">
    <source>
        <dbReference type="ARBA" id="ARBA00012180"/>
    </source>
</evidence>
<evidence type="ECO:0000259" key="6">
    <source>
        <dbReference type="PROSITE" id="PS50158"/>
    </source>
</evidence>
<evidence type="ECO:0000256" key="3">
    <source>
        <dbReference type="ARBA" id="ARBA00039658"/>
    </source>
</evidence>
<evidence type="ECO:0000256" key="5">
    <source>
        <dbReference type="SAM" id="MobiDB-lite"/>
    </source>
</evidence>
<dbReference type="SUPFAM" id="SSF50630">
    <property type="entry name" value="Acid proteases"/>
    <property type="match status" value="1"/>
</dbReference>
<dbReference type="FunFam" id="3.30.70.270:FF:000026">
    <property type="entry name" value="Transposon Ty3-G Gag-Pol polyprotein"/>
    <property type="match status" value="1"/>
</dbReference>
<dbReference type="InterPro" id="IPR043128">
    <property type="entry name" value="Rev_trsase/Diguanyl_cyclase"/>
</dbReference>
<reference evidence="9" key="2">
    <citation type="submission" date="2025-08" db="UniProtKB">
        <authorList>
            <consortium name="Ensembl"/>
        </authorList>
    </citation>
    <scope>IDENTIFICATION</scope>
</reference>
<dbReference type="Pfam" id="PF17921">
    <property type="entry name" value="Integrase_H2C2"/>
    <property type="match status" value="1"/>
</dbReference>
<dbReference type="FunFam" id="3.30.420.10:FF:000063">
    <property type="entry name" value="Retrovirus-related Pol polyprotein from transposon 297-like Protein"/>
    <property type="match status" value="1"/>
</dbReference>
<dbReference type="SUPFAM" id="SSF56672">
    <property type="entry name" value="DNA/RNA polymerases"/>
    <property type="match status" value="1"/>
</dbReference>
<dbReference type="GO" id="GO:0015074">
    <property type="term" value="P:DNA integration"/>
    <property type="evidence" value="ECO:0007669"/>
    <property type="project" value="InterPro"/>
</dbReference>
<dbReference type="InterPro" id="IPR012337">
    <property type="entry name" value="RNaseH-like_sf"/>
</dbReference>
<dbReference type="CDD" id="cd01647">
    <property type="entry name" value="RT_LTR"/>
    <property type="match status" value="1"/>
</dbReference>
<dbReference type="PANTHER" id="PTHR37984">
    <property type="entry name" value="PROTEIN CBG26694"/>
    <property type="match status" value="1"/>
</dbReference>
<dbReference type="FunFam" id="3.10.20.370:FF:000001">
    <property type="entry name" value="Retrovirus-related Pol polyprotein from transposon 17.6-like protein"/>
    <property type="match status" value="1"/>
</dbReference>
<dbReference type="CDD" id="cd05481">
    <property type="entry name" value="retropepsin_like_LTR_1"/>
    <property type="match status" value="1"/>
</dbReference>
<dbReference type="InterPro" id="IPR041588">
    <property type="entry name" value="Integrase_H2C2"/>
</dbReference>
<dbReference type="Gene3D" id="3.30.420.10">
    <property type="entry name" value="Ribonuclease H-like superfamily/Ribonuclease H"/>
    <property type="match status" value="1"/>
</dbReference>
<dbReference type="InterPro" id="IPR043502">
    <property type="entry name" value="DNA/RNA_pol_sf"/>
</dbReference>
<proteinExistence type="inferred from homology"/>
<dbReference type="Pfam" id="PF00078">
    <property type="entry name" value="RVT_1"/>
    <property type="match status" value="1"/>
</dbReference>
<dbReference type="InterPro" id="IPR001878">
    <property type="entry name" value="Znf_CCHC"/>
</dbReference>
<feature type="compositionally biased region" description="Polar residues" evidence="5">
    <location>
        <begin position="1253"/>
        <end position="1266"/>
    </location>
</feature>
<feature type="domain" description="CCHC-type" evidence="6">
    <location>
        <begin position="239"/>
        <end position="254"/>
    </location>
</feature>
<dbReference type="Gene3D" id="3.10.10.10">
    <property type="entry name" value="HIV Type 1 Reverse Transcriptase, subunit A, domain 1"/>
    <property type="match status" value="1"/>
</dbReference>
<dbReference type="FunFam" id="1.10.340.70:FF:000003">
    <property type="entry name" value="Protein CBG25708"/>
    <property type="match status" value="1"/>
</dbReference>
<dbReference type="InterPro" id="IPR000477">
    <property type="entry name" value="RT_dom"/>
</dbReference>
<dbReference type="Ensembl" id="ENSACAT00000054885.1">
    <property type="protein sequence ID" value="ENSACAP00000027812.1"/>
    <property type="gene ID" value="ENSACAG00000041038.1"/>
</dbReference>